<accession>A0A917FNE2</accession>
<dbReference type="InterPro" id="IPR023808">
    <property type="entry name" value="Nitrile_Hydratase_acc_put"/>
</dbReference>
<organism evidence="2 3">
    <name type="scientific">Paenibacillus abyssi</name>
    <dbReference type="NCBI Taxonomy" id="1340531"/>
    <lineage>
        <taxon>Bacteria</taxon>
        <taxon>Bacillati</taxon>
        <taxon>Bacillota</taxon>
        <taxon>Bacilli</taxon>
        <taxon>Bacillales</taxon>
        <taxon>Paenibacillaceae</taxon>
        <taxon>Paenibacillus</taxon>
    </lineage>
</organism>
<reference evidence="2" key="1">
    <citation type="journal article" date="2014" name="Int. J. Syst. Evol. Microbiol.">
        <title>Complete genome sequence of Corynebacterium casei LMG S-19264T (=DSM 44701T), isolated from a smear-ripened cheese.</title>
        <authorList>
            <consortium name="US DOE Joint Genome Institute (JGI-PGF)"/>
            <person name="Walter F."/>
            <person name="Albersmeier A."/>
            <person name="Kalinowski J."/>
            <person name="Ruckert C."/>
        </authorList>
    </citation>
    <scope>NUCLEOTIDE SEQUENCE</scope>
    <source>
        <strain evidence="2">CGMCC 1.12987</strain>
    </source>
</reference>
<dbReference type="NCBIfam" id="TIGR03889">
    <property type="entry name" value="nitrile_acc"/>
    <property type="match status" value="1"/>
</dbReference>
<dbReference type="RefSeq" id="WP_188529558.1">
    <property type="nucleotide sequence ID" value="NZ_BMGR01000003.1"/>
</dbReference>
<evidence type="ECO:0000259" key="1">
    <source>
        <dbReference type="Pfam" id="PF21006"/>
    </source>
</evidence>
<gene>
    <name evidence="2" type="ORF">GCM10010916_09570</name>
</gene>
<dbReference type="Gene3D" id="1.10.472.20">
    <property type="entry name" value="Nitrile hydratase, beta subunit"/>
    <property type="match status" value="1"/>
</dbReference>
<name>A0A917FNE2_9BACL</name>
<feature type="domain" description="Nitrile hydratase beta subunit-like N-terminal" evidence="1">
    <location>
        <begin position="27"/>
        <end position="117"/>
    </location>
</feature>
<reference evidence="2" key="2">
    <citation type="submission" date="2020-09" db="EMBL/GenBank/DDBJ databases">
        <authorList>
            <person name="Sun Q."/>
            <person name="Zhou Y."/>
        </authorList>
    </citation>
    <scope>NUCLEOTIDE SEQUENCE</scope>
    <source>
        <strain evidence="2">CGMCC 1.12987</strain>
    </source>
</reference>
<dbReference type="InterPro" id="IPR042262">
    <property type="entry name" value="CN_hydtase_beta_C"/>
</dbReference>
<dbReference type="Pfam" id="PF21006">
    <property type="entry name" value="NHase_beta_N"/>
    <property type="match status" value="1"/>
</dbReference>
<dbReference type="AlphaFoldDB" id="A0A917FNE2"/>
<dbReference type="InterPro" id="IPR049054">
    <property type="entry name" value="CN_hydtase_beta-like_N"/>
</dbReference>
<evidence type="ECO:0000313" key="3">
    <source>
        <dbReference type="Proteomes" id="UP000644756"/>
    </source>
</evidence>
<dbReference type="InterPro" id="IPR008990">
    <property type="entry name" value="Elect_transpt_acc-like_dom_sf"/>
</dbReference>
<sequence>MKTSCDAHSVEELIAYMPEEVSPPRTNGELNFHEPWESRAFGMAIALYDQKHYASWDDFRGRLAEQISAWEKSGHEDEGHAVWNYYDHWMSALERLVVETGMLDKQEIEARAEQFLTGERDEFY</sequence>
<evidence type="ECO:0000313" key="2">
    <source>
        <dbReference type="EMBL" id="GGF94300.1"/>
    </source>
</evidence>
<proteinExistence type="predicted"/>
<keyword evidence="3" id="KW-1185">Reference proteome</keyword>
<dbReference type="Proteomes" id="UP000644756">
    <property type="component" value="Unassembled WGS sequence"/>
</dbReference>
<dbReference type="EMBL" id="BMGR01000003">
    <property type="protein sequence ID" value="GGF94300.1"/>
    <property type="molecule type" value="Genomic_DNA"/>
</dbReference>
<comment type="caution">
    <text evidence="2">The sequence shown here is derived from an EMBL/GenBank/DDBJ whole genome shotgun (WGS) entry which is preliminary data.</text>
</comment>
<protein>
    <recommendedName>
        <fullName evidence="1">Nitrile hydratase beta subunit-like N-terminal domain-containing protein</fullName>
    </recommendedName>
</protein>
<dbReference type="SUPFAM" id="SSF50090">
    <property type="entry name" value="Electron transport accessory proteins"/>
    <property type="match status" value="1"/>
</dbReference>